<dbReference type="STRING" id="477680.SAMN05421788_10562"/>
<keyword evidence="2" id="KW-1185">Reference proteome</keyword>
<dbReference type="Proteomes" id="UP000186917">
    <property type="component" value="Unassembled WGS sequence"/>
</dbReference>
<accession>A0A173MDA5</accession>
<name>A0A173MDA5_9BACT</name>
<protein>
    <submittedName>
        <fullName evidence="1">Uncharacterized protein</fullName>
    </submittedName>
</protein>
<evidence type="ECO:0000313" key="2">
    <source>
        <dbReference type="Proteomes" id="UP000186917"/>
    </source>
</evidence>
<reference evidence="2" key="1">
    <citation type="submission" date="2017-01" db="EMBL/GenBank/DDBJ databases">
        <authorList>
            <person name="Varghese N."/>
            <person name="Submissions S."/>
        </authorList>
    </citation>
    <scope>NUCLEOTIDE SEQUENCE [LARGE SCALE GENOMIC DNA]</scope>
    <source>
        <strain evidence="2">DSM 21054</strain>
    </source>
</reference>
<evidence type="ECO:0000313" key="1">
    <source>
        <dbReference type="EMBL" id="SIT20784.1"/>
    </source>
</evidence>
<dbReference type="KEGG" id="fln:FLA_1493"/>
<dbReference type="RefSeq" id="WP_159445119.1">
    <property type="nucleotide sequence ID" value="NZ_AP017422.1"/>
</dbReference>
<dbReference type="AlphaFoldDB" id="A0A173MDA5"/>
<organism evidence="1 2">
    <name type="scientific">Filimonas lacunae</name>
    <dbReference type="NCBI Taxonomy" id="477680"/>
    <lineage>
        <taxon>Bacteria</taxon>
        <taxon>Pseudomonadati</taxon>
        <taxon>Bacteroidota</taxon>
        <taxon>Chitinophagia</taxon>
        <taxon>Chitinophagales</taxon>
        <taxon>Chitinophagaceae</taxon>
        <taxon>Filimonas</taxon>
    </lineage>
</organism>
<sequence length="49" mass="5664">MNSKMVEHNNNSHLSGWLFAAQWAELDARFPEQVQQKFLKIGDTTKLFG</sequence>
<proteinExistence type="predicted"/>
<gene>
    <name evidence="1" type="ORF">SAMN05421788_10562</name>
</gene>
<dbReference type="EMBL" id="FTOR01000005">
    <property type="protein sequence ID" value="SIT20784.1"/>
    <property type="molecule type" value="Genomic_DNA"/>
</dbReference>